<dbReference type="Proteomes" id="UP001157502">
    <property type="component" value="Chromosome 25"/>
</dbReference>
<gene>
    <name evidence="1" type="ORF">DPEC_G00281290</name>
</gene>
<evidence type="ECO:0000313" key="2">
    <source>
        <dbReference type="Proteomes" id="UP001157502"/>
    </source>
</evidence>
<dbReference type="EMBL" id="CM055752">
    <property type="protein sequence ID" value="KAJ7992689.1"/>
    <property type="molecule type" value="Genomic_DNA"/>
</dbReference>
<sequence length="444" mass="50417">MHQLKRRMEITPLLLLEFHPETEADTVDWLLQKIRTTESLGGLDLLARVVSRNKAGGAIVAVGATSERLLLEAAEELLFRHRTGSSLGGQLPEVRDPGGVSPEEGVYGILSSAECVTLLERILARLRVGERKQVFQQIHLQSDEPVMSSLSSYGVLTDSYPFHETPLLQSLQGRWRACWWGLKPFSQRKHQQLLGEIRAYFGEAVALYFGSQGSLVSALVLKSIVSIFLYFYSLRLGWGVVFFTLSNFLWSVLFLESWRQTSKHLEGDWGNVVIHLPHGHSSTGSWEAQDSTPPQSEVQMNWRRLQHWFTFLTCNLCLSSTLILTYLHTVGLARDILLRERLSSTCHHILVYMPEIALTVSMAGMDCLAVHMSQSLFPEPEQTHQKWPLLPEVIVCRLFNHFAVHLYRVLVLDDLTRVPFHLTTSLSTYTECWFWMTSPGCPSI</sequence>
<reference evidence="1" key="1">
    <citation type="submission" date="2021-05" db="EMBL/GenBank/DDBJ databases">
        <authorList>
            <person name="Pan Q."/>
            <person name="Jouanno E."/>
            <person name="Zahm M."/>
            <person name="Klopp C."/>
            <person name="Cabau C."/>
            <person name="Louis A."/>
            <person name="Berthelot C."/>
            <person name="Parey E."/>
            <person name="Roest Crollius H."/>
            <person name="Montfort J."/>
            <person name="Robinson-Rechavi M."/>
            <person name="Bouchez O."/>
            <person name="Lampietro C."/>
            <person name="Lopez Roques C."/>
            <person name="Donnadieu C."/>
            <person name="Postlethwait J."/>
            <person name="Bobe J."/>
            <person name="Dillon D."/>
            <person name="Chandos A."/>
            <person name="von Hippel F."/>
            <person name="Guiguen Y."/>
        </authorList>
    </citation>
    <scope>NUCLEOTIDE SEQUENCE</scope>
    <source>
        <strain evidence="1">YG-Jan2019</strain>
    </source>
</reference>
<accession>A0ACC2FMR7</accession>
<protein>
    <submittedName>
        <fullName evidence="1">Uncharacterized protein</fullName>
    </submittedName>
</protein>
<keyword evidence="2" id="KW-1185">Reference proteome</keyword>
<comment type="caution">
    <text evidence="1">The sequence shown here is derived from an EMBL/GenBank/DDBJ whole genome shotgun (WGS) entry which is preliminary data.</text>
</comment>
<organism evidence="1 2">
    <name type="scientific">Dallia pectoralis</name>
    <name type="common">Alaska blackfish</name>
    <dbReference type="NCBI Taxonomy" id="75939"/>
    <lineage>
        <taxon>Eukaryota</taxon>
        <taxon>Metazoa</taxon>
        <taxon>Chordata</taxon>
        <taxon>Craniata</taxon>
        <taxon>Vertebrata</taxon>
        <taxon>Euteleostomi</taxon>
        <taxon>Actinopterygii</taxon>
        <taxon>Neopterygii</taxon>
        <taxon>Teleostei</taxon>
        <taxon>Protacanthopterygii</taxon>
        <taxon>Esociformes</taxon>
        <taxon>Umbridae</taxon>
        <taxon>Dallia</taxon>
    </lineage>
</organism>
<proteinExistence type="predicted"/>
<name>A0ACC2FMR7_DALPE</name>
<evidence type="ECO:0000313" key="1">
    <source>
        <dbReference type="EMBL" id="KAJ7992689.1"/>
    </source>
</evidence>